<keyword evidence="2" id="KW-0813">Transport</keyword>
<keyword evidence="4" id="KW-0812">Transmembrane</keyword>
<dbReference type="PANTHER" id="PTHR30069:SF29">
    <property type="entry name" value="HEMOGLOBIN AND HEMOGLOBIN-HAPTOGLOBIN-BINDING PROTEIN 1-RELATED"/>
    <property type="match status" value="1"/>
</dbReference>
<keyword evidence="5 12" id="KW-0732">Signal</keyword>
<feature type="region of interest" description="Disordered" evidence="11">
    <location>
        <begin position="28"/>
        <end position="61"/>
    </location>
</feature>
<evidence type="ECO:0000256" key="10">
    <source>
        <dbReference type="RuleBase" id="RU003357"/>
    </source>
</evidence>
<dbReference type="RefSeq" id="WP_394828092.1">
    <property type="nucleotide sequence ID" value="NZ_CP089984.1"/>
</dbReference>
<keyword evidence="8 16" id="KW-0675">Receptor</keyword>
<organism evidence="16 17">
    <name type="scientific">Pendulispora albinea</name>
    <dbReference type="NCBI Taxonomy" id="2741071"/>
    <lineage>
        <taxon>Bacteria</taxon>
        <taxon>Pseudomonadati</taxon>
        <taxon>Myxococcota</taxon>
        <taxon>Myxococcia</taxon>
        <taxon>Myxococcales</taxon>
        <taxon>Sorangiineae</taxon>
        <taxon>Pendulisporaceae</taxon>
        <taxon>Pendulispora</taxon>
    </lineage>
</organism>
<feature type="compositionally biased region" description="Low complexity" evidence="11">
    <location>
        <begin position="142"/>
        <end position="158"/>
    </location>
</feature>
<comment type="subcellular location">
    <subcellularLocation>
        <location evidence="1">Cell outer membrane</location>
        <topology evidence="1">Multi-pass membrane protein</topology>
    </subcellularLocation>
</comment>
<dbReference type="InterPro" id="IPR036942">
    <property type="entry name" value="Beta-barrel_TonB_sf"/>
</dbReference>
<dbReference type="Gene3D" id="2.170.130.10">
    <property type="entry name" value="TonB-dependent receptor, plug domain"/>
    <property type="match status" value="1"/>
</dbReference>
<feature type="chain" id="PRO_5045545778" evidence="12">
    <location>
        <begin position="27"/>
        <end position="821"/>
    </location>
</feature>
<feature type="signal peptide" evidence="12">
    <location>
        <begin position="1"/>
        <end position="26"/>
    </location>
</feature>
<dbReference type="InterPro" id="IPR037682">
    <property type="entry name" value="TonB_C"/>
</dbReference>
<evidence type="ECO:0000256" key="5">
    <source>
        <dbReference type="ARBA" id="ARBA00022729"/>
    </source>
</evidence>
<name>A0ABZ2M7I7_9BACT</name>
<dbReference type="SUPFAM" id="SSF56935">
    <property type="entry name" value="Porins"/>
    <property type="match status" value="1"/>
</dbReference>
<keyword evidence="7 10" id="KW-0472">Membrane</keyword>
<evidence type="ECO:0000256" key="11">
    <source>
        <dbReference type="SAM" id="MobiDB-lite"/>
    </source>
</evidence>
<dbReference type="InterPro" id="IPR012910">
    <property type="entry name" value="Plug_dom"/>
</dbReference>
<dbReference type="PANTHER" id="PTHR30069">
    <property type="entry name" value="TONB-DEPENDENT OUTER MEMBRANE RECEPTOR"/>
    <property type="match status" value="1"/>
</dbReference>
<keyword evidence="3" id="KW-1134">Transmembrane beta strand</keyword>
<evidence type="ECO:0000256" key="1">
    <source>
        <dbReference type="ARBA" id="ARBA00004571"/>
    </source>
</evidence>
<evidence type="ECO:0000256" key="8">
    <source>
        <dbReference type="ARBA" id="ARBA00023170"/>
    </source>
</evidence>
<protein>
    <submittedName>
        <fullName evidence="16">TonB-dependent receptor plug domain-containing protein</fullName>
    </submittedName>
</protein>
<reference evidence="16 17" key="1">
    <citation type="submission" date="2021-12" db="EMBL/GenBank/DDBJ databases">
        <title>Discovery of the Pendulisporaceae a myxobacterial family with distinct sporulation behavior and unique specialized metabolism.</title>
        <authorList>
            <person name="Garcia R."/>
            <person name="Popoff A."/>
            <person name="Bader C.D."/>
            <person name="Loehr J."/>
            <person name="Walesch S."/>
            <person name="Walt C."/>
            <person name="Boldt J."/>
            <person name="Bunk B."/>
            <person name="Haeckl F.J.F.P.J."/>
            <person name="Gunesch A.P."/>
            <person name="Birkelbach J."/>
            <person name="Nuebel U."/>
            <person name="Pietschmann T."/>
            <person name="Bach T."/>
            <person name="Mueller R."/>
        </authorList>
    </citation>
    <scope>NUCLEOTIDE SEQUENCE [LARGE SCALE GENOMIC DNA]</scope>
    <source>
        <strain evidence="16 17">MSr11954</strain>
    </source>
</reference>
<dbReference type="InterPro" id="IPR037066">
    <property type="entry name" value="Plug_dom_sf"/>
</dbReference>
<sequence>MLRIGAPHLLGVLLAVLLAWTTSALAQGAPPLTPPRARGSTDVSYPPKSGGAQGAPRAEGDASVELELIVERDGTVSHAEVIEGREPFAEHARRAALTWTFFPARRGDTAVRARTRARVAFRQELEETSSPPAASSPPPAGGPATSSAGGPAATGAGPVTSSEHVEQVTVRGIRREIGQTTLSAKDVREMPGAFGDPFRAIEALPGVTPVISGAPYFFIRGAPPNNNGYFLDGVRVPVLFHVGLGPGVIHPALLDRVEMYPGAAPASYGGFAGAIVAGRTRDPATSFHGEANVRLVDAGALLEAPFAGGRGTALVAGRYGYPGPMVGAFSDTTLGYWDYQTRVTWRIGERGTLGLFAFGAHDYLAHVERSGKTEEDFVSDFHRVDLRYDHALTDGRLRIAATVGYDSQGASPSYLTDTSGAVRLEVEKKLSSAVRVRGGADLRLDVYRFRQGEPAGPYDTVVPSNVDPPPTNVSGAAYADMIWRVAPRVEMVPGVRVGIFASSRDNAVGATDGASRVSTTEAAVDPRLSVRVTLAPAVAWLSTFGLAHQYPALRVGSVPAPVVTGAGFPFGQRRLQTAAHASQGLEIGLPADLVLTATGFLSGWSGLTDLTANCIEMEPGVVPPNPSGAPRPPLPVKCPNNEPVNGRAYGVELLLRRPLSKRLSGWLSYTLSRSTRAARFVTFQGEDAIATVPSEFDRTHVLNAVLSYDVGRRWRFGTRFMFYSGAPYSPLDGSVPVPPYHSQRDPPFVRLDVRLEKRWPLGKTGSIAFVFEGQNLTLSKERTGLGTDCNGVSGPEGGTTECTRSEVGPITIPSMGVEAFF</sequence>
<feature type="region of interest" description="Disordered" evidence="11">
    <location>
        <begin position="122"/>
        <end position="177"/>
    </location>
</feature>
<feature type="domain" description="TonB-dependent receptor-like beta-barrel" evidence="13">
    <location>
        <begin position="334"/>
        <end position="776"/>
    </location>
</feature>
<evidence type="ECO:0000259" key="13">
    <source>
        <dbReference type="Pfam" id="PF00593"/>
    </source>
</evidence>
<dbReference type="InterPro" id="IPR000531">
    <property type="entry name" value="Beta-barrel_TonB"/>
</dbReference>
<evidence type="ECO:0000259" key="14">
    <source>
        <dbReference type="Pfam" id="PF03544"/>
    </source>
</evidence>
<proteinExistence type="inferred from homology"/>
<dbReference type="Gene3D" id="2.40.170.20">
    <property type="entry name" value="TonB-dependent receptor, beta-barrel domain"/>
    <property type="match status" value="1"/>
</dbReference>
<evidence type="ECO:0000256" key="3">
    <source>
        <dbReference type="ARBA" id="ARBA00022452"/>
    </source>
</evidence>
<dbReference type="Pfam" id="PF03544">
    <property type="entry name" value="TonB_C"/>
    <property type="match status" value="1"/>
</dbReference>
<dbReference type="Pfam" id="PF07715">
    <property type="entry name" value="Plug"/>
    <property type="match status" value="1"/>
</dbReference>
<evidence type="ECO:0000256" key="12">
    <source>
        <dbReference type="SAM" id="SignalP"/>
    </source>
</evidence>
<feature type="compositionally biased region" description="Low complexity" evidence="11">
    <location>
        <begin position="122"/>
        <end position="133"/>
    </location>
</feature>
<evidence type="ECO:0000259" key="15">
    <source>
        <dbReference type="Pfam" id="PF07715"/>
    </source>
</evidence>
<keyword evidence="17" id="KW-1185">Reference proteome</keyword>
<keyword evidence="6 10" id="KW-0798">TonB box</keyword>
<dbReference type="Pfam" id="PF00593">
    <property type="entry name" value="TonB_dep_Rec_b-barrel"/>
    <property type="match status" value="1"/>
</dbReference>
<comment type="similarity">
    <text evidence="10">Belongs to the TonB-dependent receptor family.</text>
</comment>
<dbReference type="SUPFAM" id="SSF74653">
    <property type="entry name" value="TolA/TonB C-terminal domain"/>
    <property type="match status" value="1"/>
</dbReference>
<gene>
    <name evidence="16" type="ORF">LZC94_14615</name>
</gene>
<evidence type="ECO:0000256" key="4">
    <source>
        <dbReference type="ARBA" id="ARBA00022692"/>
    </source>
</evidence>
<dbReference type="InterPro" id="IPR039426">
    <property type="entry name" value="TonB-dep_rcpt-like"/>
</dbReference>
<accession>A0ABZ2M7I7</accession>
<dbReference type="Proteomes" id="UP001370348">
    <property type="component" value="Chromosome"/>
</dbReference>
<evidence type="ECO:0000313" key="16">
    <source>
        <dbReference type="EMBL" id="WXB18462.1"/>
    </source>
</evidence>
<dbReference type="Gene3D" id="3.30.1150.10">
    <property type="match status" value="1"/>
</dbReference>
<feature type="domain" description="TonB-dependent receptor plug" evidence="15">
    <location>
        <begin position="181"/>
        <end position="273"/>
    </location>
</feature>
<evidence type="ECO:0000313" key="17">
    <source>
        <dbReference type="Proteomes" id="UP001370348"/>
    </source>
</evidence>
<evidence type="ECO:0000256" key="6">
    <source>
        <dbReference type="ARBA" id="ARBA00023077"/>
    </source>
</evidence>
<evidence type="ECO:0000256" key="9">
    <source>
        <dbReference type="ARBA" id="ARBA00023237"/>
    </source>
</evidence>
<feature type="domain" description="TonB C-terminal" evidence="14">
    <location>
        <begin position="57"/>
        <end position="122"/>
    </location>
</feature>
<keyword evidence="9" id="KW-0998">Cell outer membrane</keyword>
<evidence type="ECO:0000256" key="2">
    <source>
        <dbReference type="ARBA" id="ARBA00022448"/>
    </source>
</evidence>
<evidence type="ECO:0000256" key="7">
    <source>
        <dbReference type="ARBA" id="ARBA00023136"/>
    </source>
</evidence>
<dbReference type="EMBL" id="CP089984">
    <property type="protein sequence ID" value="WXB18462.1"/>
    <property type="molecule type" value="Genomic_DNA"/>
</dbReference>